<dbReference type="GO" id="GO:0046872">
    <property type="term" value="F:metal ion binding"/>
    <property type="evidence" value="ECO:0007669"/>
    <property type="project" value="UniProtKB-KW"/>
</dbReference>
<dbReference type="InterPro" id="IPR051121">
    <property type="entry name" value="FAH"/>
</dbReference>
<dbReference type="GO" id="GO:0016829">
    <property type="term" value="F:lyase activity"/>
    <property type="evidence" value="ECO:0007669"/>
    <property type="project" value="UniProtKB-KW"/>
</dbReference>
<keyword evidence="4" id="KW-0456">Lyase</keyword>
<evidence type="ECO:0000256" key="1">
    <source>
        <dbReference type="ARBA" id="ARBA00010211"/>
    </source>
</evidence>
<dbReference type="EMBL" id="FNSD01000001">
    <property type="protein sequence ID" value="SEB88540.1"/>
    <property type="molecule type" value="Genomic_DNA"/>
</dbReference>
<dbReference type="AlphaFoldDB" id="A0A1H4MZC2"/>
<dbReference type="OrthoDB" id="9805307at2"/>
<evidence type="ECO:0000256" key="2">
    <source>
        <dbReference type="ARBA" id="ARBA00022723"/>
    </source>
</evidence>
<comment type="similarity">
    <text evidence="1">Belongs to the FAH family.</text>
</comment>
<dbReference type="RefSeq" id="WP_074653844.1">
    <property type="nucleotide sequence ID" value="NZ_FNSD01000001.1"/>
</dbReference>
<dbReference type="PANTHER" id="PTHR42796:SF4">
    <property type="entry name" value="FUMARYLACETOACETATE HYDROLASE DOMAIN-CONTAINING PROTEIN 2A"/>
    <property type="match status" value="1"/>
</dbReference>
<gene>
    <name evidence="4" type="ORF">SAMN05443244_2093</name>
</gene>
<dbReference type="PANTHER" id="PTHR42796">
    <property type="entry name" value="FUMARYLACETOACETATE HYDROLASE DOMAIN-CONTAINING PROTEIN 2A-RELATED"/>
    <property type="match status" value="1"/>
</dbReference>
<evidence type="ECO:0000313" key="5">
    <source>
        <dbReference type="Proteomes" id="UP000182409"/>
    </source>
</evidence>
<dbReference type="GO" id="GO:0016853">
    <property type="term" value="F:isomerase activity"/>
    <property type="evidence" value="ECO:0007669"/>
    <property type="project" value="UniProtKB-ARBA"/>
</dbReference>
<dbReference type="FunFam" id="3.90.850.10:FF:000002">
    <property type="entry name" value="2-hydroxyhepta-2,4-diene-1,7-dioate isomerase"/>
    <property type="match status" value="1"/>
</dbReference>
<dbReference type="Pfam" id="PF01557">
    <property type="entry name" value="FAA_hydrolase"/>
    <property type="match status" value="1"/>
</dbReference>
<feature type="domain" description="Fumarylacetoacetase-like C-terminal" evidence="3">
    <location>
        <begin position="72"/>
        <end position="278"/>
    </location>
</feature>
<protein>
    <submittedName>
        <fullName evidence="4">Ureidoglycolate lyase</fullName>
    </submittedName>
</protein>
<accession>A0A1H4MZC2</accession>
<proteinExistence type="inferred from homology"/>
<evidence type="ECO:0000313" key="4">
    <source>
        <dbReference type="EMBL" id="SEB88540.1"/>
    </source>
</evidence>
<dbReference type="InterPro" id="IPR036663">
    <property type="entry name" value="Fumarylacetoacetase_C_sf"/>
</dbReference>
<dbReference type="Proteomes" id="UP000182409">
    <property type="component" value="Unassembled WGS sequence"/>
</dbReference>
<dbReference type="GO" id="GO:0019752">
    <property type="term" value="P:carboxylic acid metabolic process"/>
    <property type="evidence" value="ECO:0007669"/>
    <property type="project" value="UniProtKB-ARBA"/>
</dbReference>
<dbReference type="Gene3D" id="3.90.850.10">
    <property type="entry name" value="Fumarylacetoacetase-like, C-terminal domain"/>
    <property type="match status" value="1"/>
</dbReference>
<reference evidence="4 5" key="1">
    <citation type="submission" date="2016-10" db="EMBL/GenBank/DDBJ databases">
        <authorList>
            <person name="de Groot N.N."/>
        </authorList>
    </citation>
    <scope>NUCLEOTIDE SEQUENCE [LARGE SCALE GENOMIC DNA]</scope>
    <source>
        <strain evidence="4 5">AB35.6</strain>
    </source>
</reference>
<evidence type="ECO:0000259" key="3">
    <source>
        <dbReference type="Pfam" id="PF01557"/>
    </source>
</evidence>
<dbReference type="InterPro" id="IPR011234">
    <property type="entry name" value="Fumarylacetoacetase-like_C"/>
</dbReference>
<name>A0A1H4MZC2_9BACT</name>
<sequence>MKLFRYGPTGGERPGLVAADGTLRDLSGIVPDIAGATLLPESLAMIAALDHKALPAAPEGTRIGACVGGVGKVICIGLNYADHAAEAGASVPVEPIVFMKATSALCGPNDGIIIPKNSQKTDWEVELAVVIGREARYVDEASAMDHVAGYCVTNDVSERAFQMEGTGQWVKGKSADSFGPIGPWMVTKDEVPDPQNLRLWLEVDGHRYQDGSTKTMVFGVAYLVAYLSKFMTLQPGDIISTGTPPGVGLGQKPPVYLKPGQVVRLGIDGLGEQTQKVVAYESTL</sequence>
<keyword evidence="2" id="KW-0479">Metal-binding</keyword>
<organism evidence="4 5">
    <name type="scientific">Terriglobus roseus</name>
    <dbReference type="NCBI Taxonomy" id="392734"/>
    <lineage>
        <taxon>Bacteria</taxon>
        <taxon>Pseudomonadati</taxon>
        <taxon>Acidobacteriota</taxon>
        <taxon>Terriglobia</taxon>
        <taxon>Terriglobales</taxon>
        <taxon>Acidobacteriaceae</taxon>
        <taxon>Terriglobus</taxon>
    </lineage>
</organism>
<dbReference type="SUPFAM" id="SSF56529">
    <property type="entry name" value="FAH"/>
    <property type="match status" value="1"/>
</dbReference>